<protein>
    <submittedName>
        <fullName evidence="1">Uncharacterized protein</fullName>
    </submittedName>
</protein>
<accession>A0A0F9XH87</accession>
<dbReference type="AlphaFoldDB" id="A0A0F9XH87"/>
<evidence type="ECO:0000313" key="1">
    <source>
        <dbReference type="EMBL" id="KKN98431.1"/>
    </source>
</evidence>
<proteinExistence type="predicted"/>
<organism evidence="1">
    <name type="scientific">marine sediment metagenome</name>
    <dbReference type="NCBI Taxonomy" id="412755"/>
    <lineage>
        <taxon>unclassified sequences</taxon>
        <taxon>metagenomes</taxon>
        <taxon>ecological metagenomes</taxon>
    </lineage>
</organism>
<comment type="caution">
    <text evidence="1">The sequence shown here is derived from an EMBL/GenBank/DDBJ whole genome shotgun (WGS) entry which is preliminary data.</text>
</comment>
<reference evidence="1" key="1">
    <citation type="journal article" date="2015" name="Nature">
        <title>Complex archaea that bridge the gap between prokaryotes and eukaryotes.</title>
        <authorList>
            <person name="Spang A."/>
            <person name="Saw J.H."/>
            <person name="Jorgensen S.L."/>
            <person name="Zaremba-Niedzwiedzka K."/>
            <person name="Martijn J."/>
            <person name="Lind A.E."/>
            <person name="van Eijk R."/>
            <person name="Schleper C."/>
            <person name="Guy L."/>
            <person name="Ettema T.J."/>
        </authorList>
    </citation>
    <scope>NUCLEOTIDE SEQUENCE</scope>
</reference>
<name>A0A0F9XH87_9ZZZZ</name>
<dbReference type="EMBL" id="LAZR01000051">
    <property type="protein sequence ID" value="KKN98431.1"/>
    <property type="molecule type" value="Genomic_DNA"/>
</dbReference>
<gene>
    <name evidence="1" type="ORF">LCGC14_0145250</name>
</gene>
<sequence length="79" mass="9156">MKLSEFIKQLQELDQDKEVIMSIDPEGNGFHAVPEEFLGEGFCTTEYCREFLSSTDTEAVEEYKCESSDKWIPCYCIFP</sequence>